<feature type="domain" description="HTH merR-type" evidence="3">
    <location>
        <begin position="6"/>
        <end position="75"/>
    </location>
</feature>
<dbReference type="EMBL" id="QOHO01000022">
    <property type="protein sequence ID" value="RFZ79556.1"/>
    <property type="molecule type" value="Genomic_DNA"/>
</dbReference>
<dbReference type="InterPro" id="IPR047057">
    <property type="entry name" value="MerR_fam"/>
</dbReference>
<dbReference type="Gene3D" id="1.10.1660.10">
    <property type="match status" value="1"/>
</dbReference>
<evidence type="ECO:0000313" key="4">
    <source>
        <dbReference type="EMBL" id="RFZ79556.1"/>
    </source>
</evidence>
<evidence type="ECO:0000256" key="2">
    <source>
        <dbReference type="SAM" id="Phobius"/>
    </source>
</evidence>
<dbReference type="Pfam" id="PF13411">
    <property type="entry name" value="MerR_1"/>
    <property type="match status" value="1"/>
</dbReference>
<dbReference type="GO" id="GO:0003677">
    <property type="term" value="F:DNA binding"/>
    <property type="evidence" value="ECO:0007669"/>
    <property type="project" value="UniProtKB-KW"/>
</dbReference>
<dbReference type="CDD" id="cd01106">
    <property type="entry name" value="HTH_TipAL-Mta"/>
    <property type="match status" value="1"/>
</dbReference>
<dbReference type="PANTHER" id="PTHR30204:SF96">
    <property type="entry name" value="CHROMOSOME-ANCHORING PROTEIN RACA"/>
    <property type="match status" value="1"/>
</dbReference>
<dbReference type="GO" id="GO:0003700">
    <property type="term" value="F:DNA-binding transcription factor activity"/>
    <property type="evidence" value="ECO:0007669"/>
    <property type="project" value="InterPro"/>
</dbReference>
<keyword evidence="2" id="KW-1133">Transmembrane helix</keyword>
<dbReference type="PANTHER" id="PTHR30204">
    <property type="entry name" value="REDOX-CYCLING DRUG-SENSING TRANSCRIPTIONAL ACTIVATOR SOXR"/>
    <property type="match status" value="1"/>
</dbReference>
<dbReference type="AlphaFoldDB" id="A0A3E2NEY2"/>
<keyword evidence="2" id="KW-0812">Transmembrane</keyword>
<dbReference type="Proteomes" id="UP000260680">
    <property type="component" value="Unassembled WGS sequence"/>
</dbReference>
<keyword evidence="1" id="KW-0238">DNA-binding</keyword>
<protein>
    <submittedName>
        <fullName evidence="4">MerR family transcriptional regulator</fullName>
    </submittedName>
</protein>
<dbReference type="SUPFAM" id="SSF46955">
    <property type="entry name" value="Putative DNA-binding domain"/>
    <property type="match status" value="1"/>
</dbReference>
<evidence type="ECO:0000313" key="5">
    <source>
        <dbReference type="Proteomes" id="UP000260680"/>
    </source>
</evidence>
<dbReference type="InterPro" id="IPR009061">
    <property type="entry name" value="DNA-bd_dom_put_sf"/>
</dbReference>
<evidence type="ECO:0000256" key="1">
    <source>
        <dbReference type="ARBA" id="ARBA00023125"/>
    </source>
</evidence>
<proteinExistence type="predicted"/>
<evidence type="ECO:0000259" key="3">
    <source>
        <dbReference type="PROSITE" id="PS50937"/>
    </source>
</evidence>
<feature type="transmembrane region" description="Helical" evidence="2">
    <location>
        <begin position="169"/>
        <end position="188"/>
    </location>
</feature>
<dbReference type="OrthoDB" id="9777497at2"/>
<accession>A0A3E2NEY2</accession>
<sequence length="241" mass="27493">MKMLKFFTTGELAKICNVSIRTVQFYDKENIVKPSKLSDGGRRLYTEEEVKKFRCICLYKALGLSLDEIKKVSQTQNPYGLLSEIVFFQRLKIDEEIKNLEQMKARLSVITEQINEAGKVEVESIDDLEELMRRKERHKRTDVMTYIFLACYVLVLLAGFPIAAALGGFAPGVMGVAAVILLSGLIFYHSQVNSYICPVCGKRFSIGFFKDAFSFNGIRKGKFLKCPSCGRKGWFKETYFH</sequence>
<dbReference type="PROSITE" id="PS50937">
    <property type="entry name" value="HTH_MERR_2"/>
    <property type="match status" value="1"/>
</dbReference>
<dbReference type="PRINTS" id="PR00040">
    <property type="entry name" value="HTHMERR"/>
</dbReference>
<dbReference type="SMART" id="SM00422">
    <property type="entry name" value="HTH_MERR"/>
    <property type="match status" value="1"/>
</dbReference>
<reference evidence="4 5" key="1">
    <citation type="submission" date="2018-07" db="EMBL/GenBank/DDBJ databases">
        <title>New species, Clostridium PI-S10-A1B.</title>
        <authorList>
            <person name="Krishna G."/>
            <person name="Summeta K."/>
            <person name="Shikha S."/>
            <person name="Prabhu P.B."/>
            <person name="Suresh K."/>
        </authorList>
    </citation>
    <scope>NUCLEOTIDE SEQUENCE [LARGE SCALE GENOMIC DNA]</scope>
    <source>
        <strain evidence="4 5">PI-S10-A1B</strain>
    </source>
</reference>
<dbReference type="InterPro" id="IPR000551">
    <property type="entry name" value="MerR-type_HTH_dom"/>
</dbReference>
<comment type="caution">
    <text evidence="4">The sequence shown here is derived from an EMBL/GenBank/DDBJ whole genome shotgun (WGS) entry which is preliminary data.</text>
</comment>
<name>A0A3E2NEY2_9FIRM</name>
<organism evidence="4 5">
    <name type="scientific">Lacrimispora amygdalina</name>
    <dbReference type="NCBI Taxonomy" id="253257"/>
    <lineage>
        <taxon>Bacteria</taxon>
        <taxon>Bacillati</taxon>
        <taxon>Bacillota</taxon>
        <taxon>Clostridia</taxon>
        <taxon>Lachnospirales</taxon>
        <taxon>Lachnospiraceae</taxon>
        <taxon>Lacrimispora</taxon>
    </lineage>
</organism>
<feature type="transmembrane region" description="Helical" evidence="2">
    <location>
        <begin position="143"/>
        <end position="163"/>
    </location>
</feature>
<gene>
    <name evidence="4" type="ORF">DS742_07630</name>
</gene>
<keyword evidence="2" id="KW-0472">Membrane</keyword>